<dbReference type="AlphaFoldDB" id="A0A7N1A1B5"/>
<keyword evidence="4" id="KW-1185">Reference proteome</keyword>
<dbReference type="EnsemblPlants" id="Kaladp0071s0136.1.v1.1">
    <property type="protein sequence ID" value="Kaladp0071s0136.1.v1.1"/>
    <property type="gene ID" value="Kaladp0071s0136.v1.1"/>
</dbReference>
<proteinExistence type="predicted"/>
<dbReference type="PANTHER" id="PTHR46667:SF6">
    <property type="entry name" value="OS01G0185100 PROTEIN"/>
    <property type="match status" value="1"/>
</dbReference>
<dbReference type="PANTHER" id="PTHR46667">
    <property type="entry name" value="OS05G0182700 PROTEIN"/>
    <property type="match status" value="1"/>
</dbReference>
<keyword evidence="1" id="KW-0472">Membrane</keyword>
<organism evidence="3 4">
    <name type="scientific">Kalanchoe fedtschenkoi</name>
    <name type="common">Lavender scallops</name>
    <name type="synonym">South American air plant</name>
    <dbReference type="NCBI Taxonomy" id="63787"/>
    <lineage>
        <taxon>Eukaryota</taxon>
        <taxon>Viridiplantae</taxon>
        <taxon>Streptophyta</taxon>
        <taxon>Embryophyta</taxon>
        <taxon>Tracheophyta</taxon>
        <taxon>Spermatophyta</taxon>
        <taxon>Magnoliopsida</taxon>
        <taxon>eudicotyledons</taxon>
        <taxon>Gunneridae</taxon>
        <taxon>Pentapetalae</taxon>
        <taxon>Saxifragales</taxon>
        <taxon>Crassulaceae</taxon>
        <taxon>Kalanchoe</taxon>
    </lineage>
</organism>
<keyword evidence="1" id="KW-0812">Transmembrane</keyword>
<protein>
    <recommendedName>
        <fullName evidence="2">DUF1664 domain-containing protein</fullName>
    </recommendedName>
</protein>
<dbReference type="InterPro" id="IPR012458">
    <property type="entry name" value="DUF1664"/>
</dbReference>
<dbReference type="Proteomes" id="UP000594263">
    <property type="component" value="Unplaced"/>
</dbReference>
<evidence type="ECO:0000313" key="3">
    <source>
        <dbReference type="EnsemblPlants" id="Kaladp0071s0136.1.v1.1"/>
    </source>
</evidence>
<keyword evidence="1" id="KW-1133">Transmembrane helix</keyword>
<feature type="transmembrane region" description="Helical" evidence="1">
    <location>
        <begin position="91"/>
        <end position="111"/>
    </location>
</feature>
<evidence type="ECO:0000313" key="4">
    <source>
        <dbReference type="Proteomes" id="UP000594263"/>
    </source>
</evidence>
<dbReference type="Gene3D" id="1.20.1480.30">
    <property type="entry name" value="Designed four-helix bundle protein"/>
    <property type="match status" value="1"/>
</dbReference>
<accession>A0A7N1A1B5</accession>
<feature type="domain" description="DUF1664" evidence="2">
    <location>
        <begin position="94"/>
        <end position="212"/>
    </location>
</feature>
<name>A0A7N1A1B5_KALFE</name>
<dbReference type="OMA" id="WGLNFSC"/>
<dbReference type="Pfam" id="PF07889">
    <property type="entry name" value="DUF1664"/>
    <property type="match status" value="1"/>
</dbReference>
<evidence type="ECO:0000259" key="2">
    <source>
        <dbReference type="Pfam" id="PF07889"/>
    </source>
</evidence>
<reference evidence="3" key="1">
    <citation type="submission" date="2021-01" db="UniProtKB">
        <authorList>
            <consortium name="EnsemblPlants"/>
        </authorList>
    </citation>
    <scope>IDENTIFICATION</scope>
</reference>
<dbReference type="Gramene" id="Kaladp0071s0136.1.v1.1">
    <property type="protein sequence ID" value="Kaladp0071s0136.1.v1.1"/>
    <property type="gene ID" value="Kaladp0071s0136.v1.1"/>
</dbReference>
<sequence>MAMQAGMGLSRIAILAGAGYTGTILVKNGKLSDVLAELQGLLKKMEGSGDDSADPVQENIALQIKRLTNEVLNMKSRQITVVNGGSSGSDIISYLPTIAAVGAVGYGYMWWKGISFSDMMYVTKRNMDKAVTNLTGHLTQVSDALASAKKHLTQRIQRVDDQVKLQIEISRKTGEKVDNVQRELYQVGCNVADIQSIVYSLEGKMEDLEKKQNFANAGVAYLINFANGERAIMPDILQEQTQLLENSNPRMLAIQEDKFLTGLKGLMDDLGDDKPRHLTRTASARC</sequence>
<evidence type="ECO:0000256" key="1">
    <source>
        <dbReference type="SAM" id="Phobius"/>
    </source>
</evidence>